<dbReference type="PROSITE" id="PS00448">
    <property type="entry name" value="CLOS_CELLULOSOME_RPT"/>
    <property type="match status" value="1"/>
</dbReference>
<evidence type="ECO:0000256" key="7">
    <source>
        <dbReference type="ARBA" id="ARBA00023277"/>
    </source>
</evidence>
<organism evidence="16 17">
    <name type="scientific">Acetivibrio saccincola</name>
    <dbReference type="NCBI Taxonomy" id="1677857"/>
    <lineage>
        <taxon>Bacteria</taxon>
        <taxon>Bacillati</taxon>
        <taxon>Bacillota</taxon>
        <taxon>Clostridia</taxon>
        <taxon>Eubacteriales</taxon>
        <taxon>Oscillospiraceae</taxon>
        <taxon>Acetivibrio</taxon>
    </lineage>
</organism>
<dbReference type="PANTHER" id="PTHR46828">
    <property type="entry name" value="ENDO-1,4-BETA-XYLANASE A-RELATED"/>
    <property type="match status" value="1"/>
</dbReference>
<dbReference type="Gene3D" id="2.60.120.180">
    <property type="match status" value="1"/>
</dbReference>
<evidence type="ECO:0000256" key="1">
    <source>
        <dbReference type="ARBA" id="ARBA00000681"/>
    </source>
</evidence>
<dbReference type="AlphaFoldDB" id="A0A2K9E485"/>
<dbReference type="InterPro" id="IPR001137">
    <property type="entry name" value="Glyco_hydro_11"/>
</dbReference>
<dbReference type="PANTHER" id="PTHR46828:SF2">
    <property type="entry name" value="ENDO-1,4-BETA-XYLANASE A-RELATED"/>
    <property type="match status" value="1"/>
</dbReference>
<comment type="similarity">
    <text evidence="10">Belongs to the glycosyl hydrolase 11 (cellulase G) family.</text>
</comment>
<dbReference type="PROSITE" id="PS51175">
    <property type="entry name" value="CBM6"/>
    <property type="match status" value="1"/>
</dbReference>
<dbReference type="GO" id="GO:0045493">
    <property type="term" value="P:xylan catabolic process"/>
    <property type="evidence" value="ECO:0007669"/>
    <property type="project" value="UniProtKB-UniRule"/>
</dbReference>
<dbReference type="Gene3D" id="2.60.120.260">
    <property type="entry name" value="Galactose-binding domain-like"/>
    <property type="match status" value="1"/>
</dbReference>
<proteinExistence type="inferred from homology"/>
<dbReference type="CDD" id="cd04084">
    <property type="entry name" value="CBM6_xylanase-like"/>
    <property type="match status" value="1"/>
</dbReference>
<dbReference type="SMART" id="SM00606">
    <property type="entry name" value="CBD_IV"/>
    <property type="match status" value="1"/>
</dbReference>
<feature type="chain" id="PRO_5014966383" description="endo-1,4-beta-xylanase" evidence="12">
    <location>
        <begin position="26"/>
        <end position="672"/>
    </location>
</feature>
<keyword evidence="4 10" id="KW-0858">Xylan degradation</keyword>
<dbReference type="RefSeq" id="WP_101303065.1">
    <property type="nucleotide sequence ID" value="NZ_CP025197.1"/>
</dbReference>
<dbReference type="Gene3D" id="3.40.50.1110">
    <property type="entry name" value="SGNH hydrolase"/>
    <property type="match status" value="1"/>
</dbReference>
<feature type="domain" description="CBM6" evidence="13">
    <location>
        <begin position="260"/>
        <end position="381"/>
    </location>
</feature>
<keyword evidence="7 10" id="KW-0119">Carbohydrate metabolism</keyword>
<dbReference type="PROSITE" id="PS51761">
    <property type="entry name" value="GH11_3"/>
    <property type="match status" value="1"/>
</dbReference>
<sequence length="672" mass="72582">MKQKATVLLAIIMCMTILVMPNVQARTVTSNEIGTHGGYDFEFWVDSGSGSMTLKDGGAFSCQWSNINNILFRKGRKFDQTKTHQQLGNIVVEYAADYRPNGNSYLCIYGWTVDPLVEYYIIESWGNWRPPGAQSKGMITVDGGTYDIYETTRVNQPSIIGTATFQQYWSVRTSKKTSGTVSVSQHFRAWESMGMKMGKMYEVATTVEGYQSSGSADVYKNVITIGGSIPNDPIDPVEPGGPGGSTMPENNGPNSRDAFSIIEAEEYNAYSSSSMEIIGTGSGEGIGYIESGNTLTFKNINFGSGASKFTANVASDVDNPTTIDIRIGSSTGTRIGSLQVGSTGGWNDYTELSTNITSVTGVNDIVLVFSGPVNIDWFTFTKGSGSDPVPTVGPGPVIKFGDLNGDGIIDSMDAALLNRYVMEISTSIPKIDAADLNGDGLINSMDATLLSRYILEVIDKFPAEDKAPVPTPTPTSEPREVKIMPLGDSITDGFNVPGGYRIKLWDLIVSNGYKVDFVGSQSNGPAQLPDKDHEGYSGWRTGQISERINGWMDAAKPDIVLLHIGTNDVTAGNTSPNELGALIDKICAKLPPGGKLYVAQIIPLSFRDVRPLNQYLVSVVNSKASAGLPVYLVDMYSALTLNDLADGIHPSRTGYDKMAEVWFEAIRNDLSR</sequence>
<dbReference type="Gene3D" id="1.10.1330.10">
    <property type="entry name" value="Dockerin domain"/>
    <property type="match status" value="1"/>
</dbReference>
<dbReference type="GO" id="GO:0030246">
    <property type="term" value="F:carbohydrate binding"/>
    <property type="evidence" value="ECO:0007669"/>
    <property type="project" value="InterPro"/>
</dbReference>
<evidence type="ECO:0000313" key="16">
    <source>
        <dbReference type="EMBL" id="AUG58532.1"/>
    </source>
</evidence>
<feature type="active site" description="Proton donor" evidence="10">
    <location>
        <position position="208"/>
    </location>
</feature>
<evidence type="ECO:0000256" key="4">
    <source>
        <dbReference type="ARBA" id="ARBA00022651"/>
    </source>
</evidence>
<dbReference type="Pfam" id="PF00404">
    <property type="entry name" value="Dockerin_1"/>
    <property type="match status" value="1"/>
</dbReference>
<keyword evidence="9 10" id="KW-0624">Polysaccharide degradation</keyword>
<keyword evidence="17" id="KW-1185">Reference proteome</keyword>
<evidence type="ECO:0000256" key="2">
    <source>
        <dbReference type="ARBA" id="ARBA00004851"/>
    </source>
</evidence>
<dbReference type="UniPathway" id="UPA00114"/>
<dbReference type="InterPro" id="IPR036514">
    <property type="entry name" value="SGNH_hydro_sf"/>
</dbReference>
<dbReference type="InterPro" id="IPR006584">
    <property type="entry name" value="Cellulose-bd_IV"/>
</dbReference>
<dbReference type="PROSITE" id="PS00776">
    <property type="entry name" value="GH11_1"/>
    <property type="match status" value="1"/>
</dbReference>
<dbReference type="InterPro" id="IPR013320">
    <property type="entry name" value="ConA-like_dom_sf"/>
</dbReference>
<evidence type="ECO:0000259" key="15">
    <source>
        <dbReference type="PROSITE" id="PS51766"/>
    </source>
</evidence>
<accession>A0A2K9E485</accession>
<dbReference type="Proteomes" id="UP000233534">
    <property type="component" value="Chromosome"/>
</dbReference>
<evidence type="ECO:0000259" key="13">
    <source>
        <dbReference type="PROSITE" id="PS51175"/>
    </source>
</evidence>
<dbReference type="InterPro" id="IPR005084">
    <property type="entry name" value="CBM6"/>
</dbReference>
<dbReference type="InterPro" id="IPR008979">
    <property type="entry name" value="Galactose-bd-like_sf"/>
</dbReference>
<feature type="domain" description="Dockerin" evidence="15">
    <location>
        <begin position="396"/>
        <end position="463"/>
    </location>
</feature>
<dbReference type="SUPFAM" id="SSF63446">
    <property type="entry name" value="Type I dockerin domain"/>
    <property type="match status" value="1"/>
</dbReference>
<dbReference type="Pfam" id="PF13472">
    <property type="entry name" value="Lipase_GDSL_2"/>
    <property type="match status" value="1"/>
</dbReference>
<comment type="catalytic activity">
    <reaction evidence="1 10">
        <text>Endohydrolysis of (1-&gt;4)-beta-D-xylosidic linkages in xylans.</text>
        <dbReference type="EC" id="3.2.1.8"/>
    </reaction>
</comment>
<dbReference type="SUPFAM" id="SSF49785">
    <property type="entry name" value="Galactose-binding domain-like"/>
    <property type="match status" value="1"/>
</dbReference>
<keyword evidence="8 10" id="KW-0326">Glycosidase</keyword>
<dbReference type="KEGG" id="hsc:HVS_13325"/>
<feature type="signal peptide" evidence="12">
    <location>
        <begin position="1"/>
        <end position="25"/>
    </location>
</feature>
<evidence type="ECO:0000256" key="6">
    <source>
        <dbReference type="ARBA" id="ARBA00022801"/>
    </source>
</evidence>
<dbReference type="SUPFAM" id="SSF52266">
    <property type="entry name" value="SGNH hydrolase"/>
    <property type="match status" value="1"/>
</dbReference>
<evidence type="ECO:0000313" key="17">
    <source>
        <dbReference type="Proteomes" id="UP000233534"/>
    </source>
</evidence>
<dbReference type="PRINTS" id="PR00911">
    <property type="entry name" value="GLHYDRLASE11"/>
</dbReference>
<protein>
    <recommendedName>
        <fullName evidence="3 10">endo-1,4-beta-xylanase</fullName>
        <ecNumber evidence="3 10">3.2.1.8</ecNumber>
    </recommendedName>
</protein>
<dbReference type="InterPro" id="IPR033123">
    <property type="entry name" value="GH11_dom"/>
</dbReference>
<name>A0A2K9E485_9FIRM</name>
<dbReference type="InterPro" id="IPR013830">
    <property type="entry name" value="SGNH_hydro"/>
</dbReference>
<gene>
    <name evidence="16" type="primary">xynA15</name>
    <name evidence="16" type="ORF">HVS_13325</name>
</gene>
<dbReference type="CDD" id="cd01833">
    <property type="entry name" value="XynB_like"/>
    <property type="match status" value="1"/>
</dbReference>
<keyword evidence="5 12" id="KW-0732">Signal</keyword>
<feature type="region of interest" description="Disordered" evidence="11">
    <location>
        <begin position="230"/>
        <end position="254"/>
    </location>
</feature>
<dbReference type="CDD" id="cd14256">
    <property type="entry name" value="Dockerin_I"/>
    <property type="match status" value="1"/>
</dbReference>
<keyword evidence="6 10" id="KW-0378">Hydrolase</keyword>
<comment type="pathway">
    <text evidence="2 10">Glycan degradation; xylan degradation.</text>
</comment>
<dbReference type="InterPro" id="IPR002105">
    <property type="entry name" value="Dockerin_1_rpt"/>
</dbReference>
<evidence type="ECO:0000256" key="5">
    <source>
        <dbReference type="ARBA" id="ARBA00022729"/>
    </source>
</evidence>
<evidence type="ECO:0000256" key="10">
    <source>
        <dbReference type="PROSITE-ProRule" id="PRU01097"/>
    </source>
</evidence>
<evidence type="ECO:0000256" key="12">
    <source>
        <dbReference type="SAM" id="SignalP"/>
    </source>
</evidence>
<evidence type="ECO:0000259" key="14">
    <source>
        <dbReference type="PROSITE" id="PS51761"/>
    </source>
</evidence>
<evidence type="ECO:0000256" key="3">
    <source>
        <dbReference type="ARBA" id="ARBA00012590"/>
    </source>
</evidence>
<dbReference type="InterPro" id="IPR016134">
    <property type="entry name" value="Dockerin_dom"/>
</dbReference>
<evidence type="ECO:0000256" key="11">
    <source>
        <dbReference type="SAM" id="MobiDB-lite"/>
    </source>
</evidence>
<dbReference type="InterPro" id="IPR018208">
    <property type="entry name" value="GH11_AS_1"/>
</dbReference>
<dbReference type="InterPro" id="IPR013319">
    <property type="entry name" value="GH11/12"/>
</dbReference>
<dbReference type="Pfam" id="PF00457">
    <property type="entry name" value="Glyco_hydro_11"/>
    <property type="match status" value="1"/>
</dbReference>
<dbReference type="PROSITE" id="PS51766">
    <property type="entry name" value="DOCKERIN"/>
    <property type="match status" value="1"/>
</dbReference>
<dbReference type="InterPro" id="IPR036439">
    <property type="entry name" value="Dockerin_dom_sf"/>
</dbReference>
<feature type="domain" description="GH11" evidence="14">
    <location>
        <begin position="27"/>
        <end position="221"/>
    </location>
</feature>
<dbReference type="EMBL" id="CP025197">
    <property type="protein sequence ID" value="AUG58532.1"/>
    <property type="molecule type" value="Genomic_DNA"/>
</dbReference>
<dbReference type="Pfam" id="PF03422">
    <property type="entry name" value="CBM_6"/>
    <property type="match status" value="1"/>
</dbReference>
<dbReference type="SUPFAM" id="SSF49899">
    <property type="entry name" value="Concanavalin A-like lectins/glucanases"/>
    <property type="match status" value="1"/>
</dbReference>
<dbReference type="EC" id="3.2.1.8" evidence="3 10"/>
<dbReference type="GO" id="GO:0031176">
    <property type="term" value="F:endo-1,4-beta-xylanase activity"/>
    <property type="evidence" value="ECO:0007669"/>
    <property type="project" value="UniProtKB-UniRule"/>
</dbReference>
<evidence type="ECO:0000256" key="9">
    <source>
        <dbReference type="ARBA" id="ARBA00023326"/>
    </source>
</evidence>
<reference evidence="16 17" key="1">
    <citation type="submission" date="2017-12" db="EMBL/GenBank/DDBJ databases">
        <title>Complete genome sequence of Herbivorax saccincola GGR1, a novel Cellulosome-producing hydrolytic bacterium in a thermophilic biogas plant, established by Illumina and Nanopore MinION sequencing.</title>
        <authorList>
            <person name="Pechtl A."/>
            <person name="Ruckert C."/>
            <person name="Koeck D.E."/>
            <person name="Maus I."/>
            <person name="Winkler A."/>
            <person name="Kalinowski J."/>
            <person name="Puhler A."/>
            <person name="Schwarz W.W."/>
            <person name="Zverlov V.V."/>
            <person name="Schluter A."/>
            <person name="Liebl W."/>
        </authorList>
    </citation>
    <scope>NUCLEOTIDE SEQUENCE [LARGE SCALE GENOMIC DNA]</scope>
    <source>
        <strain evidence="17">SR1</strain>
    </source>
</reference>
<evidence type="ECO:0000256" key="8">
    <source>
        <dbReference type="ARBA" id="ARBA00023295"/>
    </source>
</evidence>
<feature type="active site" description="Nucleophile" evidence="10">
    <location>
        <position position="118"/>
    </location>
</feature>